<proteinExistence type="predicted"/>
<organism evidence="2 3">
    <name type="scientific">Microbulbifer pacificus</name>
    <dbReference type="NCBI Taxonomy" id="407164"/>
    <lineage>
        <taxon>Bacteria</taxon>
        <taxon>Pseudomonadati</taxon>
        <taxon>Pseudomonadota</taxon>
        <taxon>Gammaproteobacteria</taxon>
        <taxon>Cellvibrionales</taxon>
        <taxon>Microbulbiferaceae</taxon>
        <taxon>Microbulbifer</taxon>
    </lineage>
</organism>
<sequence length="171" mass="19529">MCRSSVTTPACRTDTSAREAPARPGRAFAGHTGVGTERSARLACDFSPSRRLQRLLWLLAVQSLLLLAFSRLPWVAVGVASLLVFTIAWLEWQRLDRSVGRLSTAEKRWYWQVKGGARREFRFCGELTLWRWLIVINGRDLEGRRLRLVLSSDATGADDWRRLLVALRFSR</sequence>
<dbReference type="InterPro" id="IPR009883">
    <property type="entry name" value="YgfX"/>
</dbReference>
<name>A0AAU0N3A5_9GAMM</name>
<gene>
    <name evidence="2" type="ORF">R5R33_02685</name>
</gene>
<evidence type="ECO:0000256" key="1">
    <source>
        <dbReference type="SAM" id="Phobius"/>
    </source>
</evidence>
<evidence type="ECO:0000313" key="3">
    <source>
        <dbReference type="Proteomes" id="UP001302477"/>
    </source>
</evidence>
<dbReference type="RefSeq" id="WP_318954524.1">
    <property type="nucleotide sequence ID" value="NZ_CP137555.1"/>
</dbReference>
<keyword evidence="3" id="KW-1185">Reference proteome</keyword>
<dbReference type="Proteomes" id="UP001302477">
    <property type="component" value="Chromosome"/>
</dbReference>
<evidence type="ECO:0000313" key="2">
    <source>
        <dbReference type="EMBL" id="WOX06064.1"/>
    </source>
</evidence>
<keyword evidence="1" id="KW-0812">Transmembrane</keyword>
<keyword evidence="1" id="KW-0472">Membrane</keyword>
<dbReference type="EMBL" id="CP137555">
    <property type="protein sequence ID" value="WOX06064.1"/>
    <property type="molecule type" value="Genomic_DNA"/>
</dbReference>
<protein>
    <submittedName>
        <fullName evidence="2">Protein YgfX</fullName>
    </submittedName>
</protein>
<dbReference type="AlphaFoldDB" id="A0AAU0N3A5"/>
<keyword evidence="1" id="KW-1133">Transmembrane helix</keyword>
<reference evidence="2 3" key="1">
    <citation type="submission" date="2023-10" db="EMBL/GenBank/DDBJ databases">
        <title>Description of Microbulbifer bruguierae sp. nov., isolated from the sediments of mangrove plant Bruguiera sexangula and comparative genomic analyses of the genus Microbulbifer.</title>
        <authorList>
            <person name="Long M."/>
        </authorList>
    </citation>
    <scope>NUCLEOTIDE SEQUENCE [LARGE SCALE GENOMIC DNA]</scope>
    <source>
        <strain evidence="2 3">SPO729</strain>
    </source>
</reference>
<dbReference type="Pfam" id="PF07254">
    <property type="entry name" value="Cpta_toxin"/>
    <property type="match status" value="1"/>
</dbReference>
<accession>A0AAU0N3A5</accession>
<dbReference type="KEGG" id="mpaf:R5R33_02685"/>
<feature type="transmembrane region" description="Helical" evidence="1">
    <location>
        <begin position="52"/>
        <end position="69"/>
    </location>
</feature>